<evidence type="ECO:0000256" key="5">
    <source>
        <dbReference type="ARBA" id="ARBA00023163"/>
    </source>
</evidence>
<dbReference type="PANTHER" id="PTHR30579">
    <property type="entry name" value="TRANSCRIPTIONAL REGULATOR"/>
    <property type="match status" value="1"/>
</dbReference>
<dbReference type="PROSITE" id="PS50931">
    <property type="entry name" value="HTH_LYSR"/>
    <property type="match status" value="1"/>
</dbReference>
<reference evidence="7 8" key="1">
    <citation type="journal article" date="2019" name="Int. J. Syst. Evol. Microbiol.">
        <title>The Global Catalogue of Microorganisms (GCM) 10K type strain sequencing project: providing services to taxonomists for standard genome sequencing and annotation.</title>
        <authorList>
            <consortium name="The Broad Institute Genomics Platform"/>
            <consortium name="The Broad Institute Genome Sequencing Center for Infectious Disease"/>
            <person name="Wu L."/>
            <person name="Ma J."/>
        </authorList>
    </citation>
    <scope>NUCLEOTIDE SEQUENCE [LARGE SCALE GENOMIC DNA]</scope>
    <source>
        <strain evidence="7 8">JCM 16117</strain>
    </source>
</reference>
<name>A0ABN3E5Q3_9MICO</name>
<organism evidence="7 8">
    <name type="scientific">Herbiconiux moechotypicola</name>
    <dbReference type="NCBI Taxonomy" id="637393"/>
    <lineage>
        <taxon>Bacteria</taxon>
        <taxon>Bacillati</taxon>
        <taxon>Actinomycetota</taxon>
        <taxon>Actinomycetes</taxon>
        <taxon>Micrococcales</taxon>
        <taxon>Microbacteriaceae</taxon>
        <taxon>Herbiconiux</taxon>
    </lineage>
</organism>
<dbReference type="Pfam" id="PF00126">
    <property type="entry name" value="HTH_1"/>
    <property type="match status" value="1"/>
</dbReference>
<keyword evidence="2" id="KW-0805">Transcription regulation</keyword>
<comment type="caution">
    <text evidence="7">The sequence shown here is derived from an EMBL/GenBank/DDBJ whole genome shotgun (WGS) entry which is preliminary data.</text>
</comment>
<gene>
    <name evidence="7" type="ORF">GCM10009851_38570</name>
</gene>
<dbReference type="InterPro" id="IPR036388">
    <property type="entry name" value="WH-like_DNA-bd_sf"/>
</dbReference>
<evidence type="ECO:0000256" key="3">
    <source>
        <dbReference type="ARBA" id="ARBA00023125"/>
    </source>
</evidence>
<dbReference type="SUPFAM" id="SSF53850">
    <property type="entry name" value="Periplasmic binding protein-like II"/>
    <property type="match status" value="1"/>
</dbReference>
<dbReference type="InterPro" id="IPR005119">
    <property type="entry name" value="LysR_subst-bd"/>
</dbReference>
<evidence type="ECO:0000313" key="8">
    <source>
        <dbReference type="Proteomes" id="UP001500929"/>
    </source>
</evidence>
<protein>
    <submittedName>
        <fullName evidence="7">LysR family transcriptional regulator ArgP</fullName>
    </submittedName>
</protein>
<dbReference type="NCBIfam" id="NF002964">
    <property type="entry name" value="PRK03635.1"/>
    <property type="match status" value="1"/>
</dbReference>
<sequence length="314" mass="33173">MEFDPHRLAALRAAVETGTLEAAARSLAITPSAVSQRIKALELQTGRVLVRRTRPVEATESGEVLLRLARQADALAREAMVALGAGAGATGDRSAPRLEPLPLAVNADSLATWLLAALRPLAGEIAFELVRADESRTAELLRQGSVMAAITTEPTAVQGCSSLLLGAMRYRPMASGEFVRRRFGADVPSAAALAVAPVVVFDRADTLQHRYLESRGVDPALPPNHHVPSSADFVDAIRLGFGWGLVPELQLRQHDELVDLDPGGAIDVPLHWQQWQLDTRPLARTAAAVAAAASAALRAPAALRSPVSSSATPG</sequence>
<dbReference type="Pfam" id="PF03466">
    <property type="entry name" value="LysR_substrate"/>
    <property type="match status" value="1"/>
</dbReference>
<dbReference type="Proteomes" id="UP001500929">
    <property type="component" value="Unassembled WGS sequence"/>
</dbReference>
<dbReference type="RefSeq" id="WP_259481560.1">
    <property type="nucleotide sequence ID" value="NZ_BAAAQY010000015.1"/>
</dbReference>
<dbReference type="InterPro" id="IPR000847">
    <property type="entry name" value="LysR_HTH_N"/>
</dbReference>
<keyword evidence="3" id="KW-0238">DNA-binding</keyword>
<dbReference type="InterPro" id="IPR036390">
    <property type="entry name" value="WH_DNA-bd_sf"/>
</dbReference>
<keyword evidence="4" id="KW-0010">Activator</keyword>
<evidence type="ECO:0000256" key="2">
    <source>
        <dbReference type="ARBA" id="ARBA00023015"/>
    </source>
</evidence>
<keyword evidence="5" id="KW-0804">Transcription</keyword>
<keyword evidence="8" id="KW-1185">Reference proteome</keyword>
<evidence type="ECO:0000259" key="6">
    <source>
        <dbReference type="PROSITE" id="PS50931"/>
    </source>
</evidence>
<dbReference type="EMBL" id="BAAAQY010000015">
    <property type="protein sequence ID" value="GAA2249310.1"/>
    <property type="molecule type" value="Genomic_DNA"/>
</dbReference>
<evidence type="ECO:0000313" key="7">
    <source>
        <dbReference type="EMBL" id="GAA2249310.1"/>
    </source>
</evidence>
<dbReference type="InterPro" id="IPR017685">
    <property type="entry name" value="ArgP"/>
</dbReference>
<comment type="similarity">
    <text evidence="1">Belongs to the LysR transcriptional regulatory family.</text>
</comment>
<proteinExistence type="inferred from homology"/>
<dbReference type="Gene3D" id="1.10.10.10">
    <property type="entry name" value="Winged helix-like DNA-binding domain superfamily/Winged helix DNA-binding domain"/>
    <property type="match status" value="1"/>
</dbReference>
<feature type="domain" description="HTH lysR-type" evidence="6">
    <location>
        <begin position="3"/>
        <end position="59"/>
    </location>
</feature>
<accession>A0ABN3E5Q3</accession>
<evidence type="ECO:0000256" key="4">
    <source>
        <dbReference type="ARBA" id="ARBA00023159"/>
    </source>
</evidence>
<dbReference type="Gene3D" id="3.40.190.290">
    <property type="match status" value="1"/>
</dbReference>
<dbReference type="PANTHER" id="PTHR30579:SF2">
    <property type="entry name" value="HTH-TYPE TRANSCRIPTIONAL REGULATOR ARGP"/>
    <property type="match status" value="1"/>
</dbReference>
<evidence type="ECO:0000256" key="1">
    <source>
        <dbReference type="ARBA" id="ARBA00009437"/>
    </source>
</evidence>
<dbReference type="NCBIfam" id="TIGR03298">
    <property type="entry name" value="argP"/>
    <property type="match status" value="1"/>
</dbReference>
<dbReference type="InterPro" id="IPR050176">
    <property type="entry name" value="LTTR"/>
</dbReference>
<dbReference type="SUPFAM" id="SSF46785">
    <property type="entry name" value="Winged helix' DNA-binding domain"/>
    <property type="match status" value="1"/>
</dbReference>